<sequence length="263" mass="31113">MIVFEQPEYRNYMKYRLDQRRGTRSELAEYLGCQSGYISQVLQGLSDFSLEQGMKITQFLQLSEEESHFFMLLLQLEKASTQMLKDYFKLQIVQIKKQRDEIKNRIKVKSHLKAEDYHQYYSSWEYAALHILVSIPEFQQKEKIRKKLKLTNARLNEVLDFLLDKGLVEFKDDKYVIGSWRIHLPKDSPYILSHHQNWRLHTIRMLSDKNPLNLNYSGVFSLANADIQAIKEILLQSIEKTEKVIAPSPEEEMVYVGIDLNVF</sequence>
<dbReference type="RefSeq" id="WP_323574186.1">
    <property type="nucleotide sequence ID" value="NZ_JAYGJQ010000001.1"/>
</dbReference>
<dbReference type="PROSITE" id="PS50943">
    <property type="entry name" value="HTH_CROC1"/>
    <property type="match status" value="1"/>
</dbReference>
<evidence type="ECO:0000259" key="1">
    <source>
        <dbReference type="PROSITE" id="PS50943"/>
    </source>
</evidence>
<dbReference type="Proteomes" id="UP001302274">
    <property type="component" value="Unassembled WGS sequence"/>
</dbReference>
<dbReference type="InterPro" id="IPR011873">
    <property type="entry name" value="CHP02147"/>
</dbReference>
<protein>
    <submittedName>
        <fullName evidence="2">TIGR02147 family protein</fullName>
    </submittedName>
</protein>
<dbReference type="SMART" id="SM00530">
    <property type="entry name" value="HTH_XRE"/>
    <property type="match status" value="1"/>
</dbReference>
<name>A0ABU5VNV0_9BACT</name>
<reference evidence="2 3" key="1">
    <citation type="submission" date="2023-11" db="EMBL/GenBank/DDBJ databases">
        <title>A Novel Polar Bacteriovorax (B. antarcticus) Isolated from the Biocrust in Antarctica.</title>
        <authorList>
            <person name="Mun W."/>
            <person name="Choi S.Y."/>
            <person name="Mitchell R.J."/>
        </authorList>
    </citation>
    <scope>NUCLEOTIDE SEQUENCE [LARGE SCALE GENOMIC DNA]</scope>
    <source>
        <strain evidence="2 3">PP10</strain>
    </source>
</reference>
<accession>A0ABU5VNV0</accession>
<organism evidence="2 3">
    <name type="scientific">Bacteriovorax antarcticus</name>
    <dbReference type="NCBI Taxonomy" id="3088717"/>
    <lineage>
        <taxon>Bacteria</taxon>
        <taxon>Pseudomonadati</taxon>
        <taxon>Bdellovibrionota</taxon>
        <taxon>Bacteriovoracia</taxon>
        <taxon>Bacteriovoracales</taxon>
        <taxon>Bacteriovoracaceae</taxon>
        <taxon>Bacteriovorax</taxon>
    </lineage>
</organism>
<evidence type="ECO:0000313" key="2">
    <source>
        <dbReference type="EMBL" id="MEA9354709.1"/>
    </source>
</evidence>
<dbReference type="InterPro" id="IPR025537">
    <property type="entry name" value="DUF4423"/>
</dbReference>
<proteinExistence type="predicted"/>
<evidence type="ECO:0000313" key="3">
    <source>
        <dbReference type="Proteomes" id="UP001302274"/>
    </source>
</evidence>
<feature type="domain" description="HTH cro/C1-type" evidence="1">
    <location>
        <begin position="13"/>
        <end position="67"/>
    </location>
</feature>
<comment type="caution">
    <text evidence="2">The sequence shown here is derived from an EMBL/GenBank/DDBJ whole genome shotgun (WGS) entry which is preliminary data.</text>
</comment>
<gene>
    <name evidence="2" type="ORF">SHI21_00735</name>
</gene>
<dbReference type="NCBIfam" id="TIGR02147">
    <property type="entry name" value="Fsuc_second"/>
    <property type="match status" value="1"/>
</dbReference>
<keyword evidence="3" id="KW-1185">Reference proteome</keyword>
<dbReference type="EMBL" id="JAYGJQ010000001">
    <property type="protein sequence ID" value="MEA9354709.1"/>
    <property type="molecule type" value="Genomic_DNA"/>
</dbReference>
<dbReference type="InterPro" id="IPR010982">
    <property type="entry name" value="Lambda_DNA-bd_dom_sf"/>
</dbReference>
<dbReference type="CDD" id="cd00093">
    <property type="entry name" value="HTH_XRE"/>
    <property type="match status" value="1"/>
</dbReference>
<dbReference type="Pfam" id="PF14394">
    <property type="entry name" value="DUF4423"/>
    <property type="match status" value="1"/>
</dbReference>
<dbReference type="SUPFAM" id="SSF47413">
    <property type="entry name" value="lambda repressor-like DNA-binding domains"/>
    <property type="match status" value="1"/>
</dbReference>
<dbReference type="InterPro" id="IPR001387">
    <property type="entry name" value="Cro/C1-type_HTH"/>
</dbReference>